<dbReference type="Proteomes" id="UP000238296">
    <property type="component" value="Unassembled WGS sequence"/>
</dbReference>
<sequence>MLETQILGLTYLSGHLLRDAGAAVARRPATDRARGGPRPGRSDRHRLRHRPTVVRPVRDDRSRRVDRRELAAVDHRAGQRAGRGPLRVAARAHRRGDPGAGHRVPHPQRPGRQRRQPGHPRPLPRPRLLCAQPPRRLPAARPAVSAVPGSGASAAAGAAAGRAHRRLPAGAAAGPASPGHRGPGVAVHRITGAGHDHVLGRPVVYSFPGDAGRRRHPRGVHPPSRRHPADRRHPGRGGPVVGEVADLLRAQHQQEGPDPGPAPPARPGGVVPADRFLRCGGGKLHPARPRPDRAGFRGGASDPARRDPDADARLRAGRAVARQPGLRLRHRIRRRAGLADRLPGPQPV</sequence>
<name>A0A2S8BR02_9MYCO</name>
<organism evidence="2 3">
    <name type="scientific">Mycobacterium talmoniae</name>
    <dbReference type="NCBI Taxonomy" id="1858794"/>
    <lineage>
        <taxon>Bacteria</taxon>
        <taxon>Bacillati</taxon>
        <taxon>Actinomycetota</taxon>
        <taxon>Actinomycetes</taxon>
        <taxon>Mycobacteriales</taxon>
        <taxon>Mycobacteriaceae</taxon>
        <taxon>Mycobacterium</taxon>
    </lineage>
</organism>
<feature type="region of interest" description="Disordered" evidence="1">
    <location>
        <begin position="157"/>
        <end position="187"/>
    </location>
</feature>
<comment type="caution">
    <text evidence="2">The sequence shown here is derived from an EMBL/GenBank/DDBJ whole genome shotgun (WGS) entry which is preliminary data.</text>
</comment>
<evidence type="ECO:0000256" key="1">
    <source>
        <dbReference type="SAM" id="MobiDB-lite"/>
    </source>
</evidence>
<proteinExistence type="predicted"/>
<evidence type="ECO:0000313" key="3">
    <source>
        <dbReference type="Proteomes" id="UP000238296"/>
    </source>
</evidence>
<gene>
    <name evidence="2" type="ORF">C1Y40_00671</name>
</gene>
<feature type="compositionally biased region" description="Low complexity" evidence="1">
    <location>
        <begin position="168"/>
        <end position="184"/>
    </location>
</feature>
<feature type="compositionally biased region" description="Basic residues" evidence="1">
    <location>
        <begin position="43"/>
        <end position="52"/>
    </location>
</feature>
<feature type="region of interest" description="Disordered" evidence="1">
    <location>
        <begin position="200"/>
        <end position="326"/>
    </location>
</feature>
<feature type="region of interest" description="Disordered" evidence="1">
    <location>
        <begin position="24"/>
        <end position="130"/>
    </location>
</feature>
<feature type="compositionally biased region" description="Low complexity" evidence="1">
    <location>
        <begin position="317"/>
        <end position="326"/>
    </location>
</feature>
<feature type="compositionally biased region" description="Basic residues" evidence="1">
    <location>
        <begin position="213"/>
        <end position="235"/>
    </location>
</feature>
<feature type="compositionally biased region" description="Basic and acidic residues" evidence="1">
    <location>
        <begin position="303"/>
        <end position="314"/>
    </location>
</feature>
<reference evidence="2 3" key="1">
    <citation type="journal article" date="2017" name="Int. J. Syst. Evol. Microbiol.">
        <title>Mycobacterium talmoniae sp. nov., a slowly growing mycobacterium isolated from human respiratory samples.</title>
        <authorList>
            <person name="Davidson R.M."/>
            <person name="DeGroote M.A."/>
            <person name="Marola J.L."/>
            <person name="Buss S."/>
            <person name="Jones V."/>
            <person name="McNeil M.R."/>
            <person name="Freifeld A.G."/>
            <person name="Elaine Epperson L."/>
            <person name="Hasan N.A."/>
            <person name="Jackson M."/>
            <person name="Iwen P.C."/>
            <person name="Salfinger M."/>
            <person name="Strong M."/>
        </authorList>
    </citation>
    <scope>NUCLEOTIDE SEQUENCE [LARGE SCALE GENOMIC DNA]</scope>
    <source>
        <strain evidence="2 3">ATCC BAA-2683</strain>
    </source>
</reference>
<feature type="compositionally biased region" description="Basic and acidic residues" evidence="1">
    <location>
        <begin position="56"/>
        <end position="77"/>
    </location>
</feature>
<dbReference type="EMBL" id="PPEA01000100">
    <property type="protein sequence ID" value="PQM49108.1"/>
    <property type="molecule type" value="Genomic_DNA"/>
</dbReference>
<feature type="compositionally biased region" description="Basic residues" evidence="1">
    <location>
        <begin position="103"/>
        <end position="124"/>
    </location>
</feature>
<dbReference type="AlphaFoldDB" id="A0A2S8BR02"/>
<evidence type="ECO:0000313" key="2">
    <source>
        <dbReference type="EMBL" id="PQM49108.1"/>
    </source>
</evidence>
<accession>A0A2S8BR02</accession>
<protein>
    <submittedName>
        <fullName evidence="2">Uncharacterized protein</fullName>
    </submittedName>
</protein>